<name>A0ABY4TUE1_9SPHN</name>
<reference evidence="2" key="1">
    <citation type="submission" date="2022-05" db="EMBL/GenBank/DDBJ databases">
        <title>Sphingomonas sp. strain RMG20 Genome sequencing and assembly.</title>
        <authorList>
            <person name="Kim I."/>
        </authorList>
    </citation>
    <scope>NUCLEOTIDE SEQUENCE</scope>
    <source>
        <strain evidence="2">RMG20</strain>
    </source>
</reference>
<dbReference type="RefSeq" id="WP_250752759.1">
    <property type="nucleotide sequence ID" value="NZ_CP098401.1"/>
</dbReference>
<dbReference type="SUPFAM" id="SSF53335">
    <property type="entry name" value="S-adenosyl-L-methionine-dependent methyltransferases"/>
    <property type="match status" value="1"/>
</dbReference>
<dbReference type="EMBL" id="CP098401">
    <property type="protein sequence ID" value="URW76007.1"/>
    <property type="molecule type" value="Genomic_DNA"/>
</dbReference>
<feature type="signal peptide" evidence="1">
    <location>
        <begin position="1"/>
        <end position="18"/>
    </location>
</feature>
<keyword evidence="2" id="KW-0808">Transferase</keyword>
<keyword evidence="3" id="KW-1185">Reference proteome</keyword>
<dbReference type="InterPro" id="IPR016980">
    <property type="entry name" value="S-AdoMet-dep_MeTrfase_Alr7345"/>
</dbReference>
<dbReference type="Gene3D" id="3.40.50.150">
    <property type="entry name" value="Vaccinia Virus protein VP39"/>
    <property type="match status" value="1"/>
</dbReference>
<evidence type="ECO:0000313" key="3">
    <source>
        <dbReference type="Proteomes" id="UP001055580"/>
    </source>
</evidence>
<gene>
    <name evidence="2" type="ORF">M9980_01895</name>
</gene>
<dbReference type="PIRSF" id="PIRSF031679">
    <property type="entry name" value="Mtase_Alr7345_prd"/>
    <property type="match status" value="1"/>
</dbReference>
<sequence>MKRLLAAALLAAPATLIAQGPSPEVRAALASPTRPAADTARDVARKPGAFIAFAGIKPGMKVADYIMGGGYWTRILSGVVGPRGKVYAYQPAEFIGFRAAYGTEQDDAVKGRANVVPLRPGIGALAFPEPLDAIITVQNWHDLHLKVSGATTGSLVARQLYAALKPGGTLVVADNASAAGTGFTVADTLHRAEGAAVRKEIEAAGFRYDGETKLWANPADPHDKIVFDPSIRGKADQFAYRFRKPK</sequence>
<keyword evidence="2" id="KW-0489">Methyltransferase</keyword>
<protein>
    <submittedName>
        <fullName evidence="2">Methyltransferase</fullName>
    </submittedName>
</protein>
<feature type="chain" id="PRO_5045504017" evidence="1">
    <location>
        <begin position="19"/>
        <end position="246"/>
    </location>
</feature>
<dbReference type="Proteomes" id="UP001055580">
    <property type="component" value="Chromosome"/>
</dbReference>
<evidence type="ECO:0000256" key="1">
    <source>
        <dbReference type="SAM" id="SignalP"/>
    </source>
</evidence>
<dbReference type="GO" id="GO:0008168">
    <property type="term" value="F:methyltransferase activity"/>
    <property type="evidence" value="ECO:0007669"/>
    <property type="project" value="UniProtKB-KW"/>
</dbReference>
<proteinExistence type="predicted"/>
<dbReference type="InterPro" id="IPR029063">
    <property type="entry name" value="SAM-dependent_MTases_sf"/>
</dbReference>
<evidence type="ECO:0000313" key="2">
    <source>
        <dbReference type="EMBL" id="URW76007.1"/>
    </source>
</evidence>
<dbReference type="GO" id="GO:0032259">
    <property type="term" value="P:methylation"/>
    <property type="evidence" value="ECO:0007669"/>
    <property type="project" value="UniProtKB-KW"/>
</dbReference>
<keyword evidence="1" id="KW-0732">Signal</keyword>
<accession>A0ABY4TUE1</accession>
<organism evidence="2 3">
    <name type="scientific">Sphingomonas donggukensis</name>
    <dbReference type="NCBI Taxonomy" id="2949093"/>
    <lineage>
        <taxon>Bacteria</taxon>
        <taxon>Pseudomonadati</taxon>
        <taxon>Pseudomonadota</taxon>
        <taxon>Alphaproteobacteria</taxon>
        <taxon>Sphingomonadales</taxon>
        <taxon>Sphingomonadaceae</taxon>
        <taxon>Sphingomonas</taxon>
    </lineage>
</organism>